<dbReference type="GO" id="GO:0016567">
    <property type="term" value="P:protein ubiquitination"/>
    <property type="evidence" value="ECO:0007669"/>
    <property type="project" value="TreeGrafter"/>
</dbReference>
<sequence>MSTRKKSIYKMTYINKKSAKIKMKKRHNKGGVIGVIYKPPIINKPQPTIKPSTIKETTRSPLRKVKNTLAKSRIARTLKKRFLIYKNLAYDETCLICLDDMKDIKDITLTSCKHIYHTRCIEKWLSNVQSKNKCPKCSAIIRKTSSTSASGLTLAQIEQLRTETQNIEATMHEELIKKLCTCQKCLWILKEKINWVINNLPIIFASYFESNTEMQQMTEWMNYLDTLINKIIAIYGDVFPDYKHLFQVINNSNVLPFSITLQTIETQLETIVNELENIYEDDEALKLT</sequence>
<dbReference type="PANTHER" id="PTHR45969">
    <property type="entry name" value="RING ZINC FINGER PROTEIN-RELATED"/>
    <property type="match status" value="1"/>
</dbReference>
<accession>A0A6C0CE64</accession>
<evidence type="ECO:0000313" key="5">
    <source>
        <dbReference type="EMBL" id="QHT01905.1"/>
    </source>
</evidence>
<evidence type="ECO:0000256" key="2">
    <source>
        <dbReference type="ARBA" id="ARBA00022771"/>
    </source>
</evidence>
<dbReference type="InterPro" id="IPR001841">
    <property type="entry name" value="Znf_RING"/>
</dbReference>
<feature type="domain" description="RING-type" evidence="4">
    <location>
        <begin position="94"/>
        <end position="138"/>
    </location>
</feature>
<proteinExistence type="predicted"/>
<evidence type="ECO:0000256" key="3">
    <source>
        <dbReference type="ARBA" id="ARBA00022833"/>
    </source>
</evidence>
<dbReference type="Pfam" id="PF13639">
    <property type="entry name" value="zf-RING_2"/>
    <property type="match status" value="1"/>
</dbReference>
<dbReference type="Gene3D" id="3.30.40.10">
    <property type="entry name" value="Zinc/RING finger domain, C3HC4 (zinc finger)"/>
    <property type="match status" value="1"/>
</dbReference>
<name>A0A6C0CE64_9ZZZZ</name>
<keyword evidence="1" id="KW-0479">Metal-binding</keyword>
<dbReference type="PANTHER" id="PTHR45969:SF69">
    <property type="entry name" value="FINGER DOMAIN PROTEIN, PUTATIVE (AFU_ORTHOLOGUE AFUA_3G12190)-RELATED"/>
    <property type="match status" value="1"/>
</dbReference>
<keyword evidence="2" id="KW-0863">Zinc-finger</keyword>
<dbReference type="GO" id="GO:0008270">
    <property type="term" value="F:zinc ion binding"/>
    <property type="evidence" value="ECO:0007669"/>
    <property type="project" value="UniProtKB-KW"/>
</dbReference>
<dbReference type="PROSITE" id="PS50089">
    <property type="entry name" value="ZF_RING_2"/>
    <property type="match status" value="1"/>
</dbReference>
<dbReference type="SMART" id="SM00184">
    <property type="entry name" value="RING"/>
    <property type="match status" value="1"/>
</dbReference>
<organism evidence="5">
    <name type="scientific">viral metagenome</name>
    <dbReference type="NCBI Taxonomy" id="1070528"/>
    <lineage>
        <taxon>unclassified sequences</taxon>
        <taxon>metagenomes</taxon>
        <taxon>organismal metagenomes</taxon>
    </lineage>
</organism>
<keyword evidence="3" id="KW-0862">Zinc</keyword>
<dbReference type="InterPro" id="IPR013083">
    <property type="entry name" value="Znf_RING/FYVE/PHD"/>
</dbReference>
<evidence type="ECO:0000259" key="4">
    <source>
        <dbReference type="PROSITE" id="PS50089"/>
    </source>
</evidence>
<dbReference type="GO" id="GO:0061630">
    <property type="term" value="F:ubiquitin protein ligase activity"/>
    <property type="evidence" value="ECO:0007669"/>
    <property type="project" value="TreeGrafter"/>
</dbReference>
<reference evidence="5" key="1">
    <citation type="journal article" date="2020" name="Nature">
        <title>Giant virus diversity and host interactions through global metagenomics.</title>
        <authorList>
            <person name="Schulz F."/>
            <person name="Roux S."/>
            <person name="Paez-Espino D."/>
            <person name="Jungbluth S."/>
            <person name="Walsh D.A."/>
            <person name="Denef V.J."/>
            <person name="McMahon K.D."/>
            <person name="Konstantinidis K.T."/>
            <person name="Eloe-Fadrosh E.A."/>
            <person name="Kyrpides N.C."/>
            <person name="Woyke T."/>
        </authorList>
    </citation>
    <scope>NUCLEOTIDE SEQUENCE</scope>
    <source>
        <strain evidence="5">GVMAG-M-3300020523-10</strain>
    </source>
</reference>
<dbReference type="AlphaFoldDB" id="A0A6C0CE64"/>
<dbReference type="EMBL" id="MN739383">
    <property type="protein sequence ID" value="QHT01905.1"/>
    <property type="molecule type" value="Genomic_DNA"/>
</dbReference>
<protein>
    <recommendedName>
        <fullName evidence="4">RING-type domain-containing protein</fullName>
    </recommendedName>
</protein>
<evidence type="ECO:0000256" key="1">
    <source>
        <dbReference type="ARBA" id="ARBA00022723"/>
    </source>
</evidence>
<dbReference type="SUPFAM" id="SSF57850">
    <property type="entry name" value="RING/U-box"/>
    <property type="match status" value="1"/>
</dbReference>